<feature type="transmembrane region" description="Helical" evidence="1">
    <location>
        <begin position="131"/>
        <end position="148"/>
    </location>
</feature>
<evidence type="ECO:0000313" key="3">
    <source>
        <dbReference type="Proteomes" id="UP001198220"/>
    </source>
</evidence>
<dbReference type="RefSeq" id="WP_308459862.1">
    <property type="nucleotide sequence ID" value="NZ_JAJEPS010000015.1"/>
</dbReference>
<keyword evidence="1" id="KW-0812">Transmembrane</keyword>
<evidence type="ECO:0000256" key="1">
    <source>
        <dbReference type="SAM" id="Phobius"/>
    </source>
</evidence>
<proteinExistence type="predicted"/>
<keyword evidence="3" id="KW-1185">Reference proteome</keyword>
<dbReference type="EMBL" id="JAJEPS010000015">
    <property type="protein sequence ID" value="MCC2127140.1"/>
    <property type="molecule type" value="Genomic_DNA"/>
</dbReference>
<comment type="caution">
    <text evidence="2">The sequence shown here is derived from an EMBL/GenBank/DDBJ whole genome shotgun (WGS) entry which is preliminary data.</text>
</comment>
<sequence length="695" mass="79743">MKKHGLSTGHLICLFLLLHIAAVGYAVTFLHPYYGSNDEFTLAAIASGAYGSYTQYFIYLHSAFGWILKCFYMLFPSVNCYTMVMYGLIFLSLSAIGCTWITRWKKIGTVMAVMLVLAGLSPLYVELQYTKTAAVVTAAGYVLLFIGGQKAEKWKKAFVQALGILLLLLGSWIRFQSFGMVSILAFGFWLARAVGVLKTREWKQFLVCDCLPCIIAFSCVFGSIAAENVLVYTPGSQEEHYREYDKARQRLLDYGVPEWDDYQAEYEALGLTRTDVINLEKWLIADYDRYTADTFNAIVAFRQDRPFQWEYLLDYLRILIMKPLFLLGAFGWLLWFAVSFRKKKDLPEYVVVFWPGIALLGVYLYFIKIYRVLPIVVTACLLMFVIFIWSAVQERIFEQWEDQLEGKRFAAAGMAGVILTAGLGVNMLIRPLGQPSLQQSEESVAFRNLYDTITKNKNVFYAFDPVSNTGVELGYSIFEKLPDDYLTNIFTLGGWETESPQIVDNLEKYDCRSLLTGLYTSDQAVLISDTMLEHIMLHLQDIYDGIFITYSKVNQIGNFNLYALNYKMSGLKQTDKYSGTLDRTYTAEADRYDVIEGTVDMTPEELEGKSVFLWMESVESGKRRMFQGTWQQQDEDGLYSMLYDTSLSDTSQFRFTIPKMDYPLDDRYEVNIVIRDRDKAVRIQTENHLYDTEAP</sequence>
<dbReference type="AlphaFoldDB" id="A0AAE3AC68"/>
<keyword evidence="1" id="KW-0472">Membrane</keyword>
<protein>
    <submittedName>
        <fullName evidence="2">Uncharacterized protein</fullName>
    </submittedName>
</protein>
<name>A0AAE3AC68_9FIRM</name>
<feature type="transmembrane region" description="Helical" evidence="1">
    <location>
        <begin position="179"/>
        <end position="197"/>
    </location>
</feature>
<feature type="transmembrane region" description="Helical" evidence="1">
    <location>
        <begin position="107"/>
        <end position="125"/>
    </location>
</feature>
<organism evidence="2 3">
    <name type="scientific">Hominiventricola filiformis</name>
    <dbReference type="NCBI Taxonomy" id="2885352"/>
    <lineage>
        <taxon>Bacteria</taxon>
        <taxon>Bacillati</taxon>
        <taxon>Bacillota</taxon>
        <taxon>Clostridia</taxon>
        <taxon>Lachnospirales</taxon>
        <taxon>Lachnospiraceae</taxon>
        <taxon>Hominiventricola</taxon>
    </lineage>
</organism>
<feature type="transmembrane region" description="Helical" evidence="1">
    <location>
        <begin position="409"/>
        <end position="429"/>
    </location>
</feature>
<feature type="transmembrane region" description="Helical" evidence="1">
    <location>
        <begin position="315"/>
        <end position="337"/>
    </location>
</feature>
<keyword evidence="1" id="KW-1133">Transmembrane helix</keyword>
<reference evidence="2 3" key="1">
    <citation type="submission" date="2021-10" db="EMBL/GenBank/DDBJ databases">
        <title>Anaerobic single-cell dispensing facilitates the cultivation of human gut bacteria.</title>
        <authorList>
            <person name="Afrizal A."/>
        </authorList>
    </citation>
    <scope>NUCLEOTIDE SEQUENCE [LARGE SCALE GENOMIC DNA]</scope>
    <source>
        <strain evidence="2 3">CLA-AA-H276</strain>
    </source>
</reference>
<accession>A0AAE3AC68</accession>
<gene>
    <name evidence="2" type="ORF">LKD36_13285</name>
</gene>
<dbReference type="Proteomes" id="UP001198220">
    <property type="component" value="Unassembled WGS sequence"/>
</dbReference>
<feature type="transmembrane region" description="Helical" evidence="1">
    <location>
        <begin position="204"/>
        <end position="226"/>
    </location>
</feature>
<feature type="transmembrane region" description="Helical" evidence="1">
    <location>
        <begin position="349"/>
        <end position="366"/>
    </location>
</feature>
<feature type="transmembrane region" description="Helical" evidence="1">
    <location>
        <begin position="81"/>
        <end position="100"/>
    </location>
</feature>
<feature type="transmembrane region" description="Helical" evidence="1">
    <location>
        <begin position="372"/>
        <end position="389"/>
    </location>
</feature>
<evidence type="ECO:0000313" key="2">
    <source>
        <dbReference type="EMBL" id="MCC2127140.1"/>
    </source>
</evidence>